<dbReference type="EMBL" id="CP127247">
    <property type="protein sequence ID" value="WIY26237.1"/>
    <property type="molecule type" value="Genomic_DNA"/>
</dbReference>
<dbReference type="Proteomes" id="UP001238334">
    <property type="component" value="Chromosome"/>
</dbReference>
<name>A0A9Y2P3P7_9RHOB</name>
<proteinExistence type="predicted"/>
<reference evidence="1 2" key="1">
    <citation type="submission" date="2023-06" db="EMBL/GenBank/DDBJ databases">
        <title>Parasedimentitalea psychrophila sp. nov., a psychrophilic bacterium isolated from deep-sea sediment.</title>
        <authorList>
            <person name="Li A."/>
        </authorList>
    </citation>
    <scope>NUCLEOTIDE SEQUENCE [LARGE SCALE GENOMIC DNA]</scope>
    <source>
        <strain evidence="1 2">QS115</strain>
    </source>
</reference>
<accession>A0A9Y2P3P7</accession>
<dbReference type="AlphaFoldDB" id="A0A9Y2P3P7"/>
<organism evidence="1 2">
    <name type="scientific">Parasedimentitalea psychrophila</name>
    <dbReference type="NCBI Taxonomy" id="2997337"/>
    <lineage>
        <taxon>Bacteria</taxon>
        <taxon>Pseudomonadati</taxon>
        <taxon>Pseudomonadota</taxon>
        <taxon>Alphaproteobacteria</taxon>
        <taxon>Rhodobacterales</taxon>
        <taxon>Paracoccaceae</taxon>
        <taxon>Parasedimentitalea</taxon>
    </lineage>
</organism>
<evidence type="ECO:0000313" key="1">
    <source>
        <dbReference type="EMBL" id="WIY26237.1"/>
    </source>
</evidence>
<dbReference type="KEGG" id="ppso:QPJ95_04740"/>
<keyword evidence="2" id="KW-1185">Reference proteome</keyword>
<dbReference type="RefSeq" id="WP_286018245.1">
    <property type="nucleotide sequence ID" value="NZ_CP127247.1"/>
</dbReference>
<gene>
    <name evidence="1" type="ORF">QPJ95_04740</name>
</gene>
<protein>
    <submittedName>
        <fullName evidence="1">Uncharacterized protein</fullName>
    </submittedName>
</protein>
<sequence length="68" mass="7207">MGFGALDTRTTYLLQEKTVDWERQNGPELSTGIAEGKQELGISINGSAITPECRYATAESPSAPPPPG</sequence>
<evidence type="ECO:0000313" key="2">
    <source>
        <dbReference type="Proteomes" id="UP001238334"/>
    </source>
</evidence>